<keyword evidence="2" id="KW-0238">DNA-binding</keyword>
<dbReference type="Gene3D" id="1.10.10.10">
    <property type="entry name" value="Winged helix-like DNA-binding domain superfamily/Winged helix DNA-binding domain"/>
    <property type="match status" value="1"/>
</dbReference>
<dbReference type="EMBL" id="CP109019">
    <property type="protein sequence ID" value="WUT84018.1"/>
    <property type="molecule type" value="Genomic_DNA"/>
</dbReference>
<reference evidence="5" key="1">
    <citation type="submission" date="2022-10" db="EMBL/GenBank/DDBJ databases">
        <title>The complete genomes of actinobacterial strains from the NBC collection.</title>
        <authorList>
            <person name="Joergensen T.S."/>
            <person name="Alvarez Arevalo M."/>
            <person name="Sterndorff E.B."/>
            <person name="Faurdal D."/>
            <person name="Vuksanovic O."/>
            <person name="Mourched A.-S."/>
            <person name="Charusanti P."/>
            <person name="Shaw S."/>
            <person name="Blin K."/>
            <person name="Weber T."/>
        </authorList>
    </citation>
    <scope>NUCLEOTIDE SEQUENCE</scope>
    <source>
        <strain evidence="5">NBC_00668</strain>
    </source>
</reference>
<dbReference type="Pfam" id="PF00392">
    <property type="entry name" value="GntR"/>
    <property type="match status" value="1"/>
</dbReference>
<dbReference type="Proteomes" id="UP001432060">
    <property type="component" value="Chromosome"/>
</dbReference>
<dbReference type="SUPFAM" id="SSF46785">
    <property type="entry name" value="Winged helix' DNA-binding domain"/>
    <property type="match status" value="1"/>
</dbReference>
<dbReference type="InterPro" id="IPR036388">
    <property type="entry name" value="WH-like_DNA-bd_sf"/>
</dbReference>
<evidence type="ECO:0000256" key="3">
    <source>
        <dbReference type="ARBA" id="ARBA00023163"/>
    </source>
</evidence>
<sequence>MVSQRAGGGTGRAFQRVADTLRSRLADGRTYPIDRLLPSERELAAEFDVSRDTVQRVLRELRSEGWIRAEQGRGNRVVKTQSIHSPDRPRGQAEQVNLAVVLDKAFAAEKVTLDVYSLTSESLVGRLQEQAGRIRRGEISPQGIKVRMLLPAKDALMDLPRRVDGGDSSPLLERLHGIIDVMAGMVCKTLEDLQTEGRVPSVKVSVRHTRARPQFKLYLVNRTEALHALYRSERRAITLHGGETVDAVDVLGMQATLIHYEEGVDPESHGSLFVRESQLWFDEEWADSLSGATSHPMGATAGEQKRVRP</sequence>
<dbReference type="PRINTS" id="PR00035">
    <property type="entry name" value="HTHGNTR"/>
</dbReference>
<dbReference type="SMART" id="SM00345">
    <property type="entry name" value="HTH_GNTR"/>
    <property type="match status" value="1"/>
</dbReference>
<evidence type="ECO:0000313" key="5">
    <source>
        <dbReference type="EMBL" id="WUT84018.1"/>
    </source>
</evidence>
<organism evidence="5 6">
    <name type="scientific">Streptomyces melanogenes</name>
    <dbReference type="NCBI Taxonomy" id="67326"/>
    <lineage>
        <taxon>Bacteria</taxon>
        <taxon>Bacillati</taxon>
        <taxon>Actinomycetota</taxon>
        <taxon>Actinomycetes</taxon>
        <taxon>Kitasatosporales</taxon>
        <taxon>Streptomycetaceae</taxon>
        <taxon>Streptomyces</taxon>
    </lineage>
</organism>
<protein>
    <submittedName>
        <fullName evidence="5">Winged helix-turn-helix domain-containing protein</fullName>
    </submittedName>
</protein>
<keyword evidence="1" id="KW-0805">Transcription regulation</keyword>
<dbReference type="PANTHER" id="PTHR44846">
    <property type="entry name" value="MANNOSYL-D-GLYCERATE TRANSPORT/METABOLISM SYSTEM REPRESSOR MNGR-RELATED"/>
    <property type="match status" value="1"/>
</dbReference>
<proteinExistence type="predicted"/>
<name>A0ABZ1XKH6_9ACTN</name>
<keyword evidence="3" id="KW-0804">Transcription</keyword>
<dbReference type="InterPro" id="IPR000524">
    <property type="entry name" value="Tscrpt_reg_HTH_GntR"/>
</dbReference>
<evidence type="ECO:0000256" key="1">
    <source>
        <dbReference type="ARBA" id="ARBA00023015"/>
    </source>
</evidence>
<dbReference type="InterPro" id="IPR036390">
    <property type="entry name" value="WH_DNA-bd_sf"/>
</dbReference>
<evidence type="ECO:0000259" key="4">
    <source>
        <dbReference type="PROSITE" id="PS50949"/>
    </source>
</evidence>
<evidence type="ECO:0000256" key="2">
    <source>
        <dbReference type="ARBA" id="ARBA00023125"/>
    </source>
</evidence>
<dbReference type="InterPro" id="IPR050679">
    <property type="entry name" value="Bact_HTH_transcr_reg"/>
</dbReference>
<evidence type="ECO:0000313" key="6">
    <source>
        <dbReference type="Proteomes" id="UP001432060"/>
    </source>
</evidence>
<dbReference type="PANTHER" id="PTHR44846:SF1">
    <property type="entry name" value="MANNOSYL-D-GLYCERATE TRANSPORT_METABOLISM SYSTEM REPRESSOR MNGR-RELATED"/>
    <property type="match status" value="1"/>
</dbReference>
<keyword evidence="6" id="KW-1185">Reference proteome</keyword>
<gene>
    <name evidence="5" type="ORF">OG515_18375</name>
</gene>
<dbReference type="PROSITE" id="PS50949">
    <property type="entry name" value="HTH_GNTR"/>
    <property type="match status" value="1"/>
</dbReference>
<dbReference type="RefSeq" id="WP_329400090.1">
    <property type="nucleotide sequence ID" value="NZ_CP109019.1"/>
</dbReference>
<feature type="domain" description="HTH gntR-type" evidence="4">
    <location>
        <begin position="11"/>
        <end position="80"/>
    </location>
</feature>
<dbReference type="CDD" id="cd07377">
    <property type="entry name" value="WHTH_GntR"/>
    <property type="match status" value="1"/>
</dbReference>
<accession>A0ABZ1XKH6</accession>